<evidence type="ECO:0000313" key="1">
    <source>
        <dbReference type="EMBL" id="SDM56425.1"/>
    </source>
</evidence>
<organism evidence="1 2">
    <name type="scientific">Allokutzneria albata</name>
    <name type="common">Kibdelosporangium albatum</name>
    <dbReference type="NCBI Taxonomy" id="211114"/>
    <lineage>
        <taxon>Bacteria</taxon>
        <taxon>Bacillati</taxon>
        <taxon>Actinomycetota</taxon>
        <taxon>Actinomycetes</taxon>
        <taxon>Pseudonocardiales</taxon>
        <taxon>Pseudonocardiaceae</taxon>
        <taxon>Allokutzneria</taxon>
    </lineage>
</organism>
<evidence type="ECO:0008006" key="3">
    <source>
        <dbReference type="Google" id="ProtNLM"/>
    </source>
</evidence>
<sequence>MPVVGGCPFRGVIGLSVLIFTAYPAHMLELASRERSQPAPPAVVRESLTAFRSPSARPWLDLLPDEVEPRVLESDDPSRVVWSSLWPDRPQDRIRFDLGQAKDGYGCALRWTLITTDTAPSESKLGHMRYRLNVLINESLRKSYGS</sequence>
<protein>
    <recommendedName>
        <fullName evidence="3">Polyketide cyclase / dehydrase and lipid transport</fullName>
    </recommendedName>
</protein>
<name>A0A1G9UA66_ALLAB</name>
<dbReference type="eggNOG" id="COG3832">
    <property type="taxonomic scope" value="Bacteria"/>
</dbReference>
<dbReference type="EMBL" id="LT629701">
    <property type="protein sequence ID" value="SDM56425.1"/>
    <property type="molecule type" value="Genomic_DNA"/>
</dbReference>
<proteinExistence type="predicted"/>
<dbReference type="STRING" id="211114.SAMN04489726_2271"/>
<accession>A0A1G9UA66</accession>
<evidence type="ECO:0000313" key="2">
    <source>
        <dbReference type="Proteomes" id="UP000183376"/>
    </source>
</evidence>
<gene>
    <name evidence="1" type="ORF">SAMN04489726_2271</name>
</gene>
<reference evidence="1 2" key="1">
    <citation type="submission" date="2016-10" db="EMBL/GenBank/DDBJ databases">
        <authorList>
            <person name="de Groot N.N."/>
        </authorList>
    </citation>
    <scope>NUCLEOTIDE SEQUENCE [LARGE SCALE GENOMIC DNA]</scope>
    <source>
        <strain evidence="1 2">DSM 44149</strain>
    </source>
</reference>
<keyword evidence="2" id="KW-1185">Reference proteome</keyword>
<dbReference type="AlphaFoldDB" id="A0A1G9UA66"/>
<dbReference type="Proteomes" id="UP000183376">
    <property type="component" value="Chromosome I"/>
</dbReference>